<evidence type="ECO:0000313" key="2">
    <source>
        <dbReference type="EMBL" id="CAB4121337.1"/>
    </source>
</evidence>
<feature type="region of interest" description="Disordered" evidence="1">
    <location>
        <begin position="19"/>
        <end position="44"/>
    </location>
</feature>
<sequence>MAEKITEADLLDKGTVISPAGKAYIPGEPSPAPSGKSESSGMPNEADLIAQGKVVKPSGLAPMPAGGTAPGMLENLANQAVRQTGLTARYAAEGLPQILDLVGAPLAYAMNKGSEALGSNQRFNNVSQSMTNLADMIGLPKPQTAPERVIGEMTKQGFSAMAPVGLANQIAKTTAPVTSTVAKQLAEGPASQVISSALGGGAGQTASEFGFGPGTSIAANLLTTIGAILGQRYGNYKAGNYTPEGEKAMALNAKAKAQGVELSAGDLGNRTATVIENFTQDLPGTGRDAFMQKQAAQTKAMLNRLDASLPETAPGAQMIEGLRGQYNANRTTATKLYDDVNTALINVPGSNVIPVDNFAAKAKAFLAEYPKYLESPDVPESVKKILSSAKAGELQTIPYSAMRDARTLIGGEARAAARQGKPISGELDQLYKNLSTDVKGWAEDLAKTNPDAEKAYSVADKFYSGNVKPYKNNAIFKKVVDPKATQEELAIASDNIMARLFRPNKPNTAEIAMNRAGPGSAEVAQTELVNRALGAGLDERSKAGVSPMRFVNTLNLQDPMVQRVMATPTALSNQIQDVNDIAQATRRSVSAFETPRTGNQNKAVAAIVGLLNPATTLQTAGGLLGGAVTDYALHKDLVKGLLFANPGNPYTHAFPVLNALTSQTGDVGVYDPVTGKQINKK</sequence>
<protein>
    <submittedName>
        <fullName evidence="2">Uncharacterized protein</fullName>
    </submittedName>
</protein>
<gene>
    <name evidence="2" type="ORF">UFOVP12_8</name>
</gene>
<reference evidence="2" key="1">
    <citation type="submission" date="2020-04" db="EMBL/GenBank/DDBJ databases">
        <authorList>
            <person name="Chiriac C."/>
            <person name="Salcher M."/>
            <person name="Ghai R."/>
            <person name="Kavagutti S V."/>
        </authorList>
    </citation>
    <scope>NUCLEOTIDE SEQUENCE</scope>
</reference>
<name>A0A6J5KK90_9CAUD</name>
<evidence type="ECO:0000256" key="1">
    <source>
        <dbReference type="SAM" id="MobiDB-lite"/>
    </source>
</evidence>
<accession>A0A6J5KK90</accession>
<proteinExistence type="predicted"/>
<dbReference type="EMBL" id="LR796146">
    <property type="protein sequence ID" value="CAB4121337.1"/>
    <property type="molecule type" value="Genomic_DNA"/>
</dbReference>
<organism evidence="2">
    <name type="scientific">uncultured Caudovirales phage</name>
    <dbReference type="NCBI Taxonomy" id="2100421"/>
    <lineage>
        <taxon>Viruses</taxon>
        <taxon>Duplodnaviria</taxon>
        <taxon>Heunggongvirae</taxon>
        <taxon>Uroviricota</taxon>
        <taxon>Caudoviricetes</taxon>
        <taxon>Peduoviridae</taxon>
        <taxon>Maltschvirus</taxon>
        <taxon>Maltschvirus maltsch</taxon>
    </lineage>
</organism>